<dbReference type="PANTHER" id="PTHR30258:SF1">
    <property type="entry name" value="PROTEIN TRANSPORT PROTEIN HOFB HOMOLOG"/>
    <property type="match status" value="1"/>
</dbReference>
<proteinExistence type="inferred from homology"/>
<dbReference type="RefSeq" id="WP_008929102.1">
    <property type="nucleotide sequence ID" value="NZ_AMRJ01000013.1"/>
</dbReference>
<dbReference type="InterPro" id="IPR001482">
    <property type="entry name" value="T2SS/T4SS_dom"/>
</dbReference>
<keyword evidence="8" id="KW-1185">Reference proteome</keyword>
<name>L0WBU1_9GAMM</name>
<dbReference type="Pfam" id="PF00437">
    <property type="entry name" value="T2SSE"/>
    <property type="match status" value="1"/>
</dbReference>
<evidence type="ECO:0000256" key="2">
    <source>
        <dbReference type="ARBA" id="ARBA00006611"/>
    </source>
</evidence>
<keyword evidence="4" id="KW-0547">Nucleotide-binding</keyword>
<dbReference type="InterPro" id="IPR027417">
    <property type="entry name" value="P-loop_NTPase"/>
</dbReference>
<gene>
    <name evidence="7" type="ORF">A11A3_09620</name>
</gene>
<accession>L0WBU1</accession>
<dbReference type="FunFam" id="3.40.50.300:FF:000398">
    <property type="entry name" value="Type IV pilus assembly ATPase PilB"/>
    <property type="match status" value="1"/>
</dbReference>
<dbReference type="PANTHER" id="PTHR30258">
    <property type="entry name" value="TYPE II SECRETION SYSTEM PROTEIN GSPE-RELATED"/>
    <property type="match status" value="1"/>
</dbReference>
<comment type="subcellular location">
    <subcellularLocation>
        <location evidence="1">Cytoplasm</location>
    </subcellularLocation>
</comment>
<dbReference type="InterPro" id="IPR013374">
    <property type="entry name" value="ATPase_typ4_pilus-assembl_PilB"/>
</dbReference>
<dbReference type="PATRIC" id="fig|1177179.3.peg.1915"/>
<dbReference type="InterPro" id="IPR007831">
    <property type="entry name" value="T2SS_GspE_N"/>
</dbReference>
<comment type="caution">
    <text evidence="7">The sequence shown here is derived from an EMBL/GenBank/DDBJ whole genome shotgun (WGS) entry which is preliminary data.</text>
</comment>
<dbReference type="Proteomes" id="UP000010164">
    <property type="component" value="Unassembled WGS sequence"/>
</dbReference>
<dbReference type="AlphaFoldDB" id="L0WBU1"/>
<dbReference type="eggNOG" id="COG2804">
    <property type="taxonomic scope" value="Bacteria"/>
</dbReference>
<dbReference type="CDD" id="cd01129">
    <property type="entry name" value="PulE-GspE-like"/>
    <property type="match status" value="1"/>
</dbReference>
<dbReference type="GO" id="GO:0005886">
    <property type="term" value="C:plasma membrane"/>
    <property type="evidence" value="ECO:0007669"/>
    <property type="project" value="TreeGrafter"/>
</dbReference>
<dbReference type="NCBIfam" id="TIGR02538">
    <property type="entry name" value="type_IV_pilB"/>
    <property type="match status" value="1"/>
</dbReference>
<dbReference type="Pfam" id="PF05157">
    <property type="entry name" value="MshEN"/>
    <property type="match status" value="1"/>
</dbReference>
<keyword evidence="5" id="KW-0067">ATP-binding</keyword>
<dbReference type="GO" id="GO:0005737">
    <property type="term" value="C:cytoplasm"/>
    <property type="evidence" value="ECO:0007669"/>
    <property type="project" value="UniProtKB-SubCell"/>
</dbReference>
<comment type="similarity">
    <text evidence="2">Belongs to the GSP E family.</text>
</comment>
<reference evidence="7 8" key="1">
    <citation type="journal article" date="2012" name="J. Bacteriol.">
        <title>Genome Sequence of the Alkane-Degrading Bacterium Alcanivorax hongdengensis Type Strain A-11-3.</title>
        <authorList>
            <person name="Lai Q."/>
            <person name="Shao Z."/>
        </authorList>
    </citation>
    <scope>NUCLEOTIDE SEQUENCE [LARGE SCALE GENOMIC DNA]</scope>
    <source>
        <strain evidence="7 8">A-11-3</strain>
    </source>
</reference>
<evidence type="ECO:0000256" key="4">
    <source>
        <dbReference type="ARBA" id="ARBA00022741"/>
    </source>
</evidence>
<dbReference type="SUPFAM" id="SSF52540">
    <property type="entry name" value="P-loop containing nucleoside triphosphate hydrolases"/>
    <property type="match status" value="1"/>
</dbReference>
<dbReference type="STRING" id="1177179.A11A3_09620"/>
<evidence type="ECO:0000313" key="7">
    <source>
        <dbReference type="EMBL" id="EKF74248.1"/>
    </source>
</evidence>
<dbReference type="Gene3D" id="3.30.300.160">
    <property type="entry name" value="Type II secretion system, protein E, N-terminal domain"/>
    <property type="match status" value="1"/>
</dbReference>
<organism evidence="7 8">
    <name type="scientific">Alcanivorax hongdengensis A-11-3</name>
    <dbReference type="NCBI Taxonomy" id="1177179"/>
    <lineage>
        <taxon>Bacteria</taxon>
        <taxon>Pseudomonadati</taxon>
        <taxon>Pseudomonadota</taxon>
        <taxon>Gammaproteobacteria</taxon>
        <taxon>Oceanospirillales</taxon>
        <taxon>Alcanivoracaceae</taxon>
        <taxon>Alcanivorax</taxon>
    </lineage>
</organism>
<dbReference type="EMBL" id="AMRJ01000013">
    <property type="protein sequence ID" value="EKF74248.1"/>
    <property type="molecule type" value="Genomic_DNA"/>
</dbReference>
<evidence type="ECO:0000259" key="6">
    <source>
        <dbReference type="PROSITE" id="PS00662"/>
    </source>
</evidence>
<evidence type="ECO:0000256" key="3">
    <source>
        <dbReference type="ARBA" id="ARBA00022490"/>
    </source>
</evidence>
<dbReference type="GO" id="GO:0016887">
    <property type="term" value="F:ATP hydrolysis activity"/>
    <property type="evidence" value="ECO:0007669"/>
    <property type="project" value="InterPro"/>
</dbReference>
<evidence type="ECO:0000256" key="1">
    <source>
        <dbReference type="ARBA" id="ARBA00004496"/>
    </source>
</evidence>
<dbReference type="InterPro" id="IPR037257">
    <property type="entry name" value="T2SS_E_N_sf"/>
</dbReference>
<dbReference type="SUPFAM" id="SSF160246">
    <property type="entry name" value="EspE N-terminal domain-like"/>
    <property type="match status" value="1"/>
</dbReference>
<dbReference type="GO" id="GO:0005524">
    <property type="term" value="F:ATP binding"/>
    <property type="evidence" value="ECO:0007669"/>
    <property type="project" value="UniProtKB-KW"/>
</dbReference>
<dbReference type="OrthoDB" id="9776961at2"/>
<protein>
    <submittedName>
        <fullName evidence="7">Type IV fimbrial assembly protein PilB</fullName>
    </submittedName>
</protein>
<dbReference type="PROSITE" id="PS00662">
    <property type="entry name" value="T2SP_E"/>
    <property type="match status" value="1"/>
</dbReference>
<keyword evidence="3" id="KW-0963">Cytoplasm</keyword>
<dbReference type="GO" id="GO:0009297">
    <property type="term" value="P:pilus assembly"/>
    <property type="evidence" value="ECO:0007669"/>
    <property type="project" value="InterPro"/>
</dbReference>
<evidence type="ECO:0000256" key="5">
    <source>
        <dbReference type="ARBA" id="ARBA00022840"/>
    </source>
</evidence>
<dbReference type="Gene3D" id="3.40.50.300">
    <property type="entry name" value="P-loop containing nucleotide triphosphate hydrolases"/>
    <property type="match status" value="1"/>
</dbReference>
<dbReference type="Gene3D" id="3.30.450.90">
    <property type="match status" value="1"/>
</dbReference>
<evidence type="ECO:0000313" key="8">
    <source>
        <dbReference type="Proteomes" id="UP000010164"/>
    </source>
</evidence>
<sequence>MTTQTASLSGLPRRLVQDGLLSPEGAQQALQTARQEKTSLVFQLVNTAKVPAKAVASAVAEEFGDPILDLNAFQRDSLVKDIVDPKLITKHHVLPLFRRGSRLFIAVSDPTNLSALEEIRFNTGLNIETVVVEEDKLVQWIAHQESEAEDSAFDDLDDDLDDLDVSAAEENKTDETKSGADDAPIVRFVNKLLLDAIKGGASDLHFEPYEKSYRVRFRQDGILQSVSKPPVNIASKLSARLKVMARLDISERRVPQDGRIKLKISKTRAIDFRVNTCPTLFGEKIVLRILDPESAKMGIEALGYEDIQKQMYLDALHKPQGMILVTGPTGSGKTVSLYTGVNILNTPERNISTAEDPVEINLEGINQVNVNPKQGMDFSSALRAFLRQDPDVILVGEIRDLETASIAVKAAQTGHMVLSTLHTNSAPETLTRLRNMGVPSFNIATSVVLIIAQRLARRLCEHCKTEMDIPKQSLLEMGFTEEDVATGFTVYGPEGCDKCKGGYKGRVGVYEVVKITDGIARIIMEEGNSIQIADQCRKEGFNDLHRSGLVKVMQGVTSLEEINRVTSGH</sequence>
<dbReference type="FunFam" id="3.30.450.90:FF:000001">
    <property type="entry name" value="Type II secretion system ATPase GspE"/>
    <property type="match status" value="1"/>
</dbReference>
<feature type="domain" description="Bacterial type II secretion system protein E" evidence="6">
    <location>
        <begin position="386"/>
        <end position="400"/>
    </location>
</feature>